<dbReference type="EMBL" id="FOQY01000029">
    <property type="protein sequence ID" value="SFK60077.1"/>
    <property type="molecule type" value="Genomic_DNA"/>
</dbReference>
<proteinExistence type="predicted"/>
<organism evidence="1 2">
    <name type="scientific">Streptosporangium canum</name>
    <dbReference type="NCBI Taxonomy" id="324952"/>
    <lineage>
        <taxon>Bacteria</taxon>
        <taxon>Bacillati</taxon>
        <taxon>Actinomycetota</taxon>
        <taxon>Actinomycetes</taxon>
        <taxon>Streptosporangiales</taxon>
        <taxon>Streptosporangiaceae</taxon>
        <taxon>Streptosporangium</taxon>
    </lineage>
</organism>
<gene>
    <name evidence="1" type="ORF">SAMN05216275_12996</name>
</gene>
<evidence type="ECO:0000313" key="2">
    <source>
        <dbReference type="Proteomes" id="UP000199111"/>
    </source>
</evidence>
<dbReference type="GeneID" id="96301986"/>
<reference evidence="2" key="1">
    <citation type="submission" date="2016-10" db="EMBL/GenBank/DDBJ databases">
        <authorList>
            <person name="Varghese N."/>
            <person name="Submissions S."/>
        </authorList>
    </citation>
    <scope>NUCLEOTIDE SEQUENCE [LARGE SCALE GENOMIC DNA]</scope>
    <source>
        <strain evidence="2">CGMCC 4.2126</strain>
    </source>
</reference>
<dbReference type="AlphaFoldDB" id="A0A1I4AVX9"/>
<dbReference type="RefSeq" id="WP_143121158.1">
    <property type="nucleotide sequence ID" value="NZ_FOQY01000029.1"/>
</dbReference>
<keyword evidence="2" id="KW-1185">Reference proteome</keyword>
<name>A0A1I4AVX9_9ACTN</name>
<evidence type="ECO:0000313" key="1">
    <source>
        <dbReference type="EMBL" id="SFK60077.1"/>
    </source>
</evidence>
<sequence>MYAVPGVRRAERTRRRWCALPPATATVSPTATPPFALVPTAALSSANHGVAHGWKGNIIRRMGADSDLGMALERLYETFSRYPLPDKIDVCDHCVAPESVQAARAVPLRALSASALEPYAWNALSTWGDIEDFKYYLPRLLELLISEELDGFLHADSLTIKVGAYWHGWPQDEKDAMVAVVNAWWWLTLHHYPRDVDVMMMIEIIAENLKLDLCDYLAEWESNAGNEAAALHMAWLVEDFRVQSGHGADWYVLLENWIDGSAPARILEDALSSPSSSQVEQDLLHALERHKRWSQRPE</sequence>
<accession>A0A1I4AVX9</accession>
<dbReference type="Proteomes" id="UP000199111">
    <property type="component" value="Unassembled WGS sequence"/>
</dbReference>
<protein>
    <submittedName>
        <fullName evidence="1">Uncharacterized protein</fullName>
    </submittedName>
</protein>